<dbReference type="Proteomes" id="UP000762676">
    <property type="component" value="Unassembled WGS sequence"/>
</dbReference>
<name>A0AAV4JGS6_9GAST</name>
<evidence type="ECO:0000313" key="2">
    <source>
        <dbReference type="EMBL" id="GFS20591.1"/>
    </source>
</evidence>
<dbReference type="EMBL" id="BMAT01006831">
    <property type="protein sequence ID" value="GFS20591.1"/>
    <property type="molecule type" value="Genomic_DNA"/>
</dbReference>
<evidence type="ECO:0000256" key="1">
    <source>
        <dbReference type="SAM" id="MobiDB-lite"/>
    </source>
</evidence>
<proteinExistence type="predicted"/>
<evidence type="ECO:0000313" key="3">
    <source>
        <dbReference type="Proteomes" id="UP000762676"/>
    </source>
</evidence>
<organism evidence="2 3">
    <name type="scientific">Elysia marginata</name>
    <dbReference type="NCBI Taxonomy" id="1093978"/>
    <lineage>
        <taxon>Eukaryota</taxon>
        <taxon>Metazoa</taxon>
        <taxon>Spiralia</taxon>
        <taxon>Lophotrochozoa</taxon>
        <taxon>Mollusca</taxon>
        <taxon>Gastropoda</taxon>
        <taxon>Heterobranchia</taxon>
        <taxon>Euthyneura</taxon>
        <taxon>Panpulmonata</taxon>
        <taxon>Sacoglossa</taxon>
        <taxon>Placobranchoidea</taxon>
        <taxon>Plakobranchidae</taxon>
        <taxon>Elysia</taxon>
    </lineage>
</organism>
<keyword evidence="3" id="KW-1185">Reference proteome</keyword>
<sequence>MNSADAEYSSEDSDDSGDEWETDFSGESSDEDSLPLRESTAAHLNSVYPENWHADVSDTVKAMVASNVPKKSLKRYIEDSQGIVLLLQDQQPEMKVVWHPAG</sequence>
<protein>
    <submittedName>
        <fullName evidence="2">Uncharacterized protein</fullName>
    </submittedName>
</protein>
<reference evidence="2 3" key="1">
    <citation type="journal article" date="2021" name="Elife">
        <title>Chloroplast acquisition without the gene transfer in kleptoplastic sea slugs, Plakobranchus ocellatus.</title>
        <authorList>
            <person name="Maeda T."/>
            <person name="Takahashi S."/>
            <person name="Yoshida T."/>
            <person name="Shimamura S."/>
            <person name="Takaki Y."/>
            <person name="Nagai Y."/>
            <person name="Toyoda A."/>
            <person name="Suzuki Y."/>
            <person name="Arimoto A."/>
            <person name="Ishii H."/>
            <person name="Satoh N."/>
            <person name="Nishiyama T."/>
            <person name="Hasebe M."/>
            <person name="Maruyama T."/>
            <person name="Minagawa J."/>
            <person name="Obokata J."/>
            <person name="Shigenobu S."/>
        </authorList>
    </citation>
    <scope>NUCLEOTIDE SEQUENCE [LARGE SCALE GENOMIC DNA]</scope>
</reference>
<dbReference type="AlphaFoldDB" id="A0AAV4JGS6"/>
<feature type="compositionally biased region" description="Acidic residues" evidence="1">
    <location>
        <begin position="8"/>
        <end position="33"/>
    </location>
</feature>
<gene>
    <name evidence="2" type="ORF">ElyMa_003316600</name>
</gene>
<comment type="caution">
    <text evidence="2">The sequence shown here is derived from an EMBL/GenBank/DDBJ whole genome shotgun (WGS) entry which is preliminary data.</text>
</comment>
<feature type="region of interest" description="Disordered" evidence="1">
    <location>
        <begin position="1"/>
        <end position="41"/>
    </location>
</feature>
<accession>A0AAV4JGS6</accession>